<dbReference type="Pfam" id="PF13568">
    <property type="entry name" value="OMP_b-brl_2"/>
    <property type="match status" value="1"/>
</dbReference>
<reference evidence="2 3" key="1">
    <citation type="submission" date="2018-08" db="EMBL/GenBank/DDBJ databases">
        <title>The draft genome squence of Brumimicrobium sp. N62.</title>
        <authorList>
            <person name="Du Z.-J."/>
            <person name="Luo H.-R."/>
        </authorList>
    </citation>
    <scope>NUCLEOTIDE SEQUENCE [LARGE SCALE GENOMIC DNA]</scope>
    <source>
        <strain evidence="2 3">N62</strain>
    </source>
</reference>
<protein>
    <submittedName>
        <fullName evidence="2">PorT family protein</fullName>
    </submittedName>
</protein>
<sequence length="219" mass="24452">MTEFLTKIKTRKMKKSILTTIIACVIGINSFGQREELKLGIKAGPSISNVFDSEGEQFEADPKLGYTIGANLEIPIGKFLGVHPEVLLTQKGFQGRGAILTNEYKYSKTTTFLEVPVLFAFKPFDAVSIVAGPQFAYLLSEKNEFESGTTEFNHENTFEQDNIRKNIMGLVGGININIDHITIGGRVGFDLQNNRGDGTHDTPRYKNTWAQLTLGYRFY</sequence>
<organism evidence="2 3">
    <name type="scientific">Brumimicrobium aurantiacum</name>
    <dbReference type="NCBI Taxonomy" id="1737063"/>
    <lineage>
        <taxon>Bacteria</taxon>
        <taxon>Pseudomonadati</taxon>
        <taxon>Bacteroidota</taxon>
        <taxon>Flavobacteriia</taxon>
        <taxon>Flavobacteriales</taxon>
        <taxon>Crocinitomicaceae</taxon>
        <taxon>Brumimicrobium</taxon>
    </lineage>
</organism>
<evidence type="ECO:0000313" key="2">
    <source>
        <dbReference type="EMBL" id="RFC55460.1"/>
    </source>
</evidence>
<evidence type="ECO:0000259" key="1">
    <source>
        <dbReference type="Pfam" id="PF13568"/>
    </source>
</evidence>
<dbReference type="EMBL" id="QURB01000001">
    <property type="protein sequence ID" value="RFC55460.1"/>
    <property type="molecule type" value="Genomic_DNA"/>
</dbReference>
<dbReference type="Proteomes" id="UP000257127">
    <property type="component" value="Unassembled WGS sequence"/>
</dbReference>
<feature type="domain" description="Outer membrane protein beta-barrel" evidence="1">
    <location>
        <begin position="35"/>
        <end position="191"/>
    </location>
</feature>
<keyword evidence="3" id="KW-1185">Reference proteome</keyword>
<dbReference type="OrthoDB" id="947434at2"/>
<gene>
    <name evidence="2" type="ORF">DXU93_00555</name>
</gene>
<comment type="caution">
    <text evidence="2">The sequence shown here is derived from an EMBL/GenBank/DDBJ whole genome shotgun (WGS) entry which is preliminary data.</text>
</comment>
<evidence type="ECO:0000313" key="3">
    <source>
        <dbReference type="Proteomes" id="UP000257127"/>
    </source>
</evidence>
<proteinExistence type="predicted"/>
<accession>A0A3E1F0X7</accession>
<dbReference type="InterPro" id="IPR025665">
    <property type="entry name" value="Beta-barrel_OMP_2"/>
</dbReference>
<dbReference type="AlphaFoldDB" id="A0A3E1F0X7"/>
<name>A0A3E1F0X7_9FLAO</name>